<gene>
    <name evidence="4" type="ORF">N8K70_02950</name>
</gene>
<dbReference type="KEGG" id="mbet:N8K70_02950"/>
<dbReference type="InterPro" id="IPR002104">
    <property type="entry name" value="Integrase_catalytic"/>
</dbReference>
<protein>
    <submittedName>
        <fullName evidence="4">Site-specific integrase</fullName>
    </submittedName>
</protein>
<dbReference type="GO" id="GO:0006310">
    <property type="term" value="P:DNA recombination"/>
    <property type="evidence" value="ECO:0007669"/>
    <property type="project" value="UniProtKB-KW"/>
</dbReference>
<dbReference type="PROSITE" id="PS51898">
    <property type="entry name" value="TYR_RECOMBINASE"/>
    <property type="match status" value="1"/>
</dbReference>
<dbReference type="PANTHER" id="PTHR30349:SF64">
    <property type="entry name" value="PROPHAGE INTEGRASE INTD-RELATED"/>
    <property type="match status" value="1"/>
</dbReference>
<dbReference type="GO" id="GO:0003677">
    <property type="term" value="F:DNA binding"/>
    <property type="evidence" value="ECO:0007669"/>
    <property type="project" value="InterPro"/>
</dbReference>
<feature type="compositionally biased region" description="Basic and acidic residues" evidence="2">
    <location>
        <begin position="61"/>
        <end position="74"/>
    </location>
</feature>
<dbReference type="EMBL" id="CP118157">
    <property type="protein sequence ID" value="WOF23651.1"/>
    <property type="molecule type" value="Genomic_DNA"/>
</dbReference>
<evidence type="ECO:0000256" key="1">
    <source>
        <dbReference type="ARBA" id="ARBA00023172"/>
    </source>
</evidence>
<dbReference type="SUPFAM" id="SSF56349">
    <property type="entry name" value="DNA breaking-rejoining enzymes"/>
    <property type="match status" value="1"/>
</dbReference>
<dbReference type="AlphaFoldDB" id="A0AA97FI31"/>
<keyword evidence="5" id="KW-1185">Reference proteome</keyword>
<reference evidence="4 5" key="1">
    <citation type="submission" date="2023-02" db="EMBL/GenBank/DDBJ databases">
        <title>Microbacterium betulae sp. nov., isolated from birch wood.</title>
        <authorList>
            <person name="Pasciak M."/>
            <person name="Pawlik K.J."/>
            <person name="Martynowski D."/>
            <person name="Laczmanski L."/>
            <person name="Ciekot J."/>
            <person name="Szponar B."/>
            <person name="Wojcik-Fatla A."/>
            <person name="Mackiewicz B."/>
            <person name="Farian E."/>
            <person name="Cholewa G."/>
            <person name="Cholewa A."/>
            <person name="Dutkiewicz J."/>
        </authorList>
    </citation>
    <scope>NUCLEOTIDE SEQUENCE [LARGE SCALE GENOMIC DNA]</scope>
    <source>
        <strain evidence="4 5">AB</strain>
    </source>
</reference>
<dbReference type="GO" id="GO:0015074">
    <property type="term" value="P:DNA integration"/>
    <property type="evidence" value="ECO:0007669"/>
    <property type="project" value="InterPro"/>
</dbReference>
<evidence type="ECO:0000256" key="2">
    <source>
        <dbReference type="SAM" id="MobiDB-lite"/>
    </source>
</evidence>
<dbReference type="CDD" id="cd01189">
    <property type="entry name" value="INT_ICEBs1_C_like"/>
    <property type="match status" value="1"/>
</dbReference>
<dbReference type="Pfam" id="PF00589">
    <property type="entry name" value="Phage_integrase"/>
    <property type="match status" value="1"/>
</dbReference>
<feature type="region of interest" description="Disordered" evidence="2">
    <location>
        <begin position="55"/>
        <end position="74"/>
    </location>
</feature>
<organism evidence="4 5">
    <name type="scientific">Microbacterium betulae</name>
    <dbReference type="NCBI Taxonomy" id="2981139"/>
    <lineage>
        <taxon>Bacteria</taxon>
        <taxon>Bacillati</taxon>
        <taxon>Actinomycetota</taxon>
        <taxon>Actinomycetes</taxon>
        <taxon>Micrococcales</taxon>
        <taxon>Microbacteriaceae</taxon>
        <taxon>Microbacterium</taxon>
    </lineage>
</organism>
<feature type="domain" description="Tyr recombinase" evidence="3">
    <location>
        <begin position="1"/>
        <end position="182"/>
    </location>
</feature>
<proteinExistence type="predicted"/>
<keyword evidence="1" id="KW-0233">DNA recombination</keyword>
<dbReference type="InterPro" id="IPR050090">
    <property type="entry name" value="Tyrosine_recombinase_XerCD"/>
</dbReference>
<name>A0AA97FI31_9MICO</name>
<accession>A0AA97FI31</accession>
<evidence type="ECO:0000259" key="3">
    <source>
        <dbReference type="PROSITE" id="PS51898"/>
    </source>
</evidence>
<dbReference type="PANTHER" id="PTHR30349">
    <property type="entry name" value="PHAGE INTEGRASE-RELATED"/>
    <property type="match status" value="1"/>
</dbReference>
<dbReference type="InterPro" id="IPR013762">
    <property type="entry name" value="Integrase-like_cat_sf"/>
</dbReference>
<evidence type="ECO:0000313" key="4">
    <source>
        <dbReference type="EMBL" id="WOF23651.1"/>
    </source>
</evidence>
<dbReference type="Gene3D" id="1.10.443.10">
    <property type="entry name" value="Intergrase catalytic core"/>
    <property type="match status" value="1"/>
</dbReference>
<dbReference type="Proteomes" id="UP001305498">
    <property type="component" value="Chromosome"/>
</dbReference>
<dbReference type="InterPro" id="IPR011010">
    <property type="entry name" value="DNA_brk_join_enz"/>
</dbReference>
<sequence>MGEVGIMLDFVESEPHRDYLAALVYTGMRAGEASALRVSDVDLAHGVINVRRSFSPAGGGKVREQTPKSHKERTVPLPSALRPVIVRRLQGRGRNELVFTGPNGGRLNTSNVRRAVDWDALRAQLDRPDLRIHDLRHTLATLLFDAGAAANDVQAILGHSSMQVTEKYTKARADAALRANGALDKLMGMEK</sequence>
<evidence type="ECO:0000313" key="5">
    <source>
        <dbReference type="Proteomes" id="UP001305498"/>
    </source>
</evidence>